<keyword evidence="10" id="KW-1185">Reference proteome</keyword>
<feature type="non-terminal residue" evidence="9">
    <location>
        <position position="495"/>
    </location>
</feature>
<organism evidence="9 10">
    <name type="scientific">Cephalopterus ornatus</name>
    <name type="common">Amazonian umbrellabird</name>
    <dbReference type="NCBI Taxonomy" id="114276"/>
    <lineage>
        <taxon>Eukaryota</taxon>
        <taxon>Metazoa</taxon>
        <taxon>Chordata</taxon>
        <taxon>Craniata</taxon>
        <taxon>Vertebrata</taxon>
        <taxon>Euteleostomi</taxon>
        <taxon>Archelosauria</taxon>
        <taxon>Archosauria</taxon>
        <taxon>Dinosauria</taxon>
        <taxon>Saurischia</taxon>
        <taxon>Theropoda</taxon>
        <taxon>Coelurosauria</taxon>
        <taxon>Aves</taxon>
        <taxon>Neognathae</taxon>
        <taxon>Neoaves</taxon>
        <taxon>Telluraves</taxon>
        <taxon>Australaves</taxon>
        <taxon>Passeriformes</taxon>
        <taxon>Cotingidae</taxon>
        <taxon>Cephalopterus</taxon>
    </lineage>
</organism>
<comment type="subcellular location">
    <subcellularLocation>
        <location evidence="1">Cytoplasmic vesicle</location>
        <location evidence="1">Secretory vesicle</location>
        <location evidence="1">Acrosome</location>
    </subcellularLocation>
</comment>
<evidence type="ECO:0000313" key="9">
    <source>
        <dbReference type="EMBL" id="NWU08978.1"/>
    </source>
</evidence>
<dbReference type="Pfam" id="PF07222">
    <property type="entry name" value="PBP_sp32"/>
    <property type="match status" value="1"/>
</dbReference>
<evidence type="ECO:0000256" key="2">
    <source>
        <dbReference type="ARBA" id="ARBA00018940"/>
    </source>
</evidence>
<reference evidence="9 10" key="1">
    <citation type="submission" date="2019-09" db="EMBL/GenBank/DDBJ databases">
        <title>Bird 10,000 Genomes (B10K) Project - Family phase.</title>
        <authorList>
            <person name="Zhang G."/>
        </authorList>
    </citation>
    <scope>NUCLEOTIDE SEQUENCE [LARGE SCALE GENOMIC DNA]</scope>
    <source>
        <strain evidence="9">B10K-DU-001-01</strain>
        <tissue evidence="9">Muscle</tissue>
    </source>
</reference>
<dbReference type="InterPro" id="IPR009865">
    <property type="entry name" value="Proacrosin-bd"/>
</dbReference>
<sequence>GLLTLPTAAVAPPVPPIPGSPLSDTEYQQFFARLQPLWEANMFCLLRQAYGCLSPTILQLDQEENHGQIPSGPVCTDFPEVLQFQTFCQFAQYRCLKQQFYVKKPLLKKPPTVTSKVTTPSQKSRTTVRPPTVLVPAAATTLPPRVESSEDQSLKNSIWQLIHSALSLDASLDAKDSSRNFTKSGPEIISEQEIPPRGRRTKVGSSCCRSPGKVLQVPFVQSLSHAPNAHTDTPQPLCYTGMYRFCSYPHSSVQFSQESKVSLGRVFFAVLLALQNDEAVLVLCYAVLEGNCLSSMLAMAWKEMEKRVFGFGDSVCDNLGRHHMDLCPDCAFCSLKMEQCQNIKTLSRVQCDTGDFFTYINPQISAQHQDAEKQARSSETLEAYDMDFFKGLRSEYWCSRMATHGCKDPSVILWLEAEFAAFRDGGTPNKICDSSGVQHPSYCMFKSHQCLQKSIQNQRVTRVECKSNETYRVLSAKEGDEEVQQWHERFLSLAK</sequence>
<feature type="non-terminal residue" evidence="9">
    <location>
        <position position="1"/>
    </location>
</feature>
<keyword evidence="5" id="KW-0968">Cytoplasmic vesicle</keyword>
<dbReference type="EMBL" id="VZRE01004689">
    <property type="protein sequence ID" value="NWU08978.1"/>
    <property type="molecule type" value="Genomic_DNA"/>
</dbReference>
<evidence type="ECO:0000256" key="1">
    <source>
        <dbReference type="ARBA" id="ARBA00004218"/>
    </source>
</evidence>
<dbReference type="GO" id="GO:0005634">
    <property type="term" value="C:nucleus"/>
    <property type="evidence" value="ECO:0007669"/>
    <property type="project" value="TreeGrafter"/>
</dbReference>
<keyword evidence="3" id="KW-0597">Phosphoprotein</keyword>
<keyword evidence="4" id="KW-0732">Signal</keyword>
<dbReference type="PANTHER" id="PTHR21362:SF1">
    <property type="entry name" value="ACROSIN-BINDING PROTEIN"/>
    <property type="match status" value="1"/>
</dbReference>
<evidence type="ECO:0000256" key="6">
    <source>
        <dbReference type="ARBA" id="ARBA00032734"/>
    </source>
</evidence>
<dbReference type="AlphaFoldDB" id="A0A7K5TX62"/>
<protein>
    <recommendedName>
        <fullName evidence="2">Acrosin-binding protein</fullName>
    </recommendedName>
    <alternativeName>
        <fullName evidence="6">Acrosin-binding protein, 60 kDa form</fullName>
    </alternativeName>
    <alternativeName>
        <fullName evidence="7">Proacrosin-binding protein sp32</fullName>
    </alternativeName>
</protein>
<evidence type="ECO:0000313" key="10">
    <source>
        <dbReference type="Proteomes" id="UP000543364"/>
    </source>
</evidence>
<dbReference type="Proteomes" id="UP000543364">
    <property type="component" value="Unassembled WGS sequence"/>
</dbReference>
<comment type="function">
    <text evidence="8">Acrosomal protein that maintains proacrosin (pro-ACR) as an enzymatically inactive zymogen in the acrosome. Involved also in the acrosome formation.</text>
</comment>
<evidence type="ECO:0000256" key="5">
    <source>
        <dbReference type="ARBA" id="ARBA00023329"/>
    </source>
</evidence>
<name>A0A7K5TX62_CEPOR</name>
<dbReference type="GO" id="GO:0001669">
    <property type="term" value="C:acrosomal vesicle"/>
    <property type="evidence" value="ECO:0007669"/>
    <property type="project" value="UniProtKB-SubCell"/>
</dbReference>
<proteinExistence type="predicted"/>
<accession>A0A7K5TX62</accession>
<gene>
    <name evidence="9" type="primary">Acrbp_0</name>
    <name evidence="9" type="ORF">CEPORN_R01298</name>
</gene>
<comment type="caution">
    <text evidence="9">The sequence shown here is derived from an EMBL/GenBank/DDBJ whole genome shotgun (WGS) entry which is preliminary data.</text>
</comment>
<evidence type="ECO:0000256" key="8">
    <source>
        <dbReference type="ARBA" id="ARBA00045517"/>
    </source>
</evidence>
<evidence type="ECO:0000256" key="7">
    <source>
        <dbReference type="ARBA" id="ARBA00033453"/>
    </source>
</evidence>
<evidence type="ECO:0000256" key="4">
    <source>
        <dbReference type="ARBA" id="ARBA00022729"/>
    </source>
</evidence>
<dbReference type="PANTHER" id="PTHR21362">
    <property type="entry name" value="ACROSIN-BINDING PROTEIN"/>
    <property type="match status" value="1"/>
</dbReference>
<evidence type="ECO:0000256" key="3">
    <source>
        <dbReference type="ARBA" id="ARBA00022553"/>
    </source>
</evidence>